<dbReference type="EMBL" id="AP023086">
    <property type="protein sequence ID" value="BCD98515.1"/>
    <property type="molecule type" value="Genomic_DNA"/>
</dbReference>
<dbReference type="Pfam" id="PF13442">
    <property type="entry name" value="Cytochrome_CBB3"/>
    <property type="match status" value="2"/>
</dbReference>
<feature type="domain" description="Cytochrome c" evidence="8">
    <location>
        <begin position="352"/>
        <end position="533"/>
    </location>
</feature>
<name>A0AAN1WJ17_9GAMM</name>
<keyword evidence="5 6" id="KW-0408">Iron</keyword>
<evidence type="ECO:0000256" key="4">
    <source>
        <dbReference type="ARBA" id="ARBA00022982"/>
    </source>
</evidence>
<evidence type="ECO:0000259" key="8">
    <source>
        <dbReference type="PROSITE" id="PS51007"/>
    </source>
</evidence>
<dbReference type="PANTHER" id="PTHR37823">
    <property type="entry name" value="CYTOCHROME C-553-LIKE"/>
    <property type="match status" value="1"/>
</dbReference>
<dbReference type="GO" id="GO:0020037">
    <property type="term" value="F:heme binding"/>
    <property type="evidence" value="ECO:0007669"/>
    <property type="project" value="InterPro"/>
</dbReference>
<feature type="chain" id="PRO_5042949550" evidence="7">
    <location>
        <begin position="24"/>
        <end position="622"/>
    </location>
</feature>
<dbReference type="Pfam" id="PF17957">
    <property type="entry name" value="Big_7"/>
    <property type="match status" value="3"/>
</dbReference>
<evidence type="ECO:0000256" key="2">
    <source>
        <dbReference type="ARBA" id="ARBA00022617"/>
    </source>
</evidence>
<evidence type="ECO:0000313" key="10">
    <source>
        <dbReference type="Proteomes" id="UP001320119"/>
    </source>
</evidence>
<protein>
    <submittedName>
        <fullName evidence="9">Chitinase</fullName>
        <ecNumber evidence="9">3.2.1.14</ecNumber>
    </submittedName>
</protein>
<keyword evidence="9" id="KW-0378">Hydrolase</keyword>
<keyword evidence="7" id="KW-0732">Signal</keyword>
<dbReference type="Gene3D" id="1.10.760.10">
    <property type="entry name" value="Cytochrome c-like domain"/>
    <property type="match status" value="3"/>
</dbReference>
<keyword evidence="9" id="KW-0326">Glycosidase</keyword>
<dbReference type="Gene3D" id="2.60.40.10">
    <property type="entry name" value="Immunoglobulins"/>
    <property type="match status" value="3"/>
</dbReference>
<dbReference type="InterPro" id="IPR036909">
    <property type="entry name" value="Cyt_c-like_dom_sf"/>
</dbReference>
<gene>
    <name evidence="9" type="ORF">MARGE09_P2716</name>
</gene>
<feature type="signal peptide" evidence="7">
    <location>
        <begin position="1"/>
        <end position="23"/>
    </location>
</feature>
<evidence type="ECO:0000256" key="3">
    <source>
        <dbReference type="ARBA" id="ARBA00022723"/>
    </source>
</evidence>
<organism evidence="9 10">
    <name type="scientific">Marinagarivorans cellulosilyticus</name>
    <dbReference type="NCBI Taxonomy" id="2721545"/>
    <lineage>
        <taxon>Bacteria</taxon>
        <taxon>Pseudomonadati</taxon>
        <taxon>Pseudomonadota</taxon>
        <taxon>Gammaproteobacteria</taxon>
        <taxon>Cellvibrionales</taxon>
        <taxon>Cellvibrionaceae</taxon>
        <taxon>Marinagarivorans</taxon>
    </lineage>
</organism>
<dbReference type="PANTHER" id="PTHR37823:SF1">
    <property type="entry name" value="CYTOCHROME C-553-LIKE"/>
    <property type="match status" value="1"/>
</dbReference>
<keyword evidence="4" id="KW-0249">Electron transport</keyword>
<evidence type="ECO:0000256" key="5">
    <source>
        <dbReference type="ARBA" id="ARBA00023004"/>
    </source>
</evidence>
<evidence type="ECO:0000256" key="6">
    <source>
        <dbReference type="PROSITE-ProRule" id="PRU00433"/>
    </source>
</evidence>
<dbReference type="Proteomes" id="UP001320119">
    <property type="component" value="Chromosome"/>
</dbReference>
<dbReference type="InterPro" id="IPR051811">
    <property type="entry name" value="Cytochrome_c550/c551-like"/>
</dbReference>
<dbReference type="InterPro" id="IPR013783">
    <property type="entry name" value="Ig-like_fold"/>
</dbReference>
<evidence type="ECO:0000256" key="1">
    <source>
        <dbReference type="ARBA" id="ARBA00022448"/>
    </source>
</evidence>
<dbReference type="GO" id="GO:0009055">
    <property type="term" value="F:electron transfer activity"/>
    <property type="evidence" value="ECO:0007669"/>
    <property type="project" value="InterPro"/>
</dbReference>
<keyword evidence="1" id="KW-0813">Transport</keyword>
<dbReference type="PROSITE" id="PS51007">
    <property type="entry name" value="CYTC"/>
    <property type="match status" value="2"/>
</dbReference>
<dbReference type="AlphaFoldDB" id="A0AAN1WJ17"/>
<dbReference type="InterPro" id="IPR009056">
    <property type="entry name" value="Cyt_c-like_dom"/>
</dbReference>
<dbReference type="KEGG" id="marq:MARGE09_P2716"/>
<dbReference type="SUPFAM" id="SSF46626">
    <property type="entry name" value="Cytochrome c"/>
    <property type="match status" value="3"/>
</dbReference>
<dbReference type="EC" id="3.2.1.14" evidence="9"/>
<reference evidence="9 10" key="1">
    <citation type="journal article" date="2022" name="IScience">
        <title>An ultrasensitive nanofiber-based assay for enzymatic hydrolysis and deep-sea microbial degradation of cellulose.</title>
        <authorList>
            <person name="Tsudome M."/>
            <person name="Tachioka M."/>
            <person name="Miyazaki M."/>
            <person name="Uchimura K."/>
            <person name="Tsuda M."/>
            <person name="Takaki Y."/>
            <person name="Deguchi S."/>
        </authorList>
    </citation>
    <scope>NUCLEOTIDE SEQUENCE [LARGE SCALE GENOMIC DNA]</scope>
    <source>
        <strain evidence="9 10">GE09</strain>
    </source>
</reference>
<keyword evidence="10" id="KW-1185">Reference proteome</keyword>
<keyword evidence="3 6" id="KW-0479">Metal-binding</keyword>
<evidence type="ECO:0000256" key="7">
    <source>
        <dbReference type="SAM" id="SignalP"/>
    </source>
</evidence>
<feature type="domain" description="Cytochrome c" evidence="8">
    <location>
        <begin position="544"/>
        <end position="621"/>
    </location>
</feature>
<dbReference type="GO" id="GO:0046872">
    <property type="term" value="F:metal ion binding"/>
    <property type="evidence" value="ECO:0007669"/>
    <property type="project" value="UniProtKB-KW"/>
</dbReference>
<dbReference type="GO" id="GO:0008843">
    <property type="term" value="F:endochitinase activity"/>
    <property type="evidence" value="ECO:0007669"/>
    <property type="project" value="UniProtKB-EC"/>
</dbReference>
<proteinExistence type="predicted"/>
<keyword evidence="2 6" id="KW-0349">Heme</keyword>
<evidence type="ECO:0000313" key="9">
    <source>
        <dbReference type="EMBL" id="BCD98515.1"/>
    </source>
</evidence>
<dbReference type="RefSeq" id="WP_236982905.1">
    <property type="nucleotide sequence ID" value="NZ_AP023086.1"/>
</dbReference>
<sequence length="622" mass="66093">MLTPTLTRILAPTFTLLLSACVATDPPASSSSMAGISSAASSISSSSAPTNSAPLVSFASPAQGYTFDQGLGQLDVVAEASDPDDNLKSVSLYINNVFVSSVQQAPFSWPAAVMNTLDAGSHVIQLVAEDALGLKGSVSQLISVNSTVNINPTLSFTYPVDGDVLPFRSSIDVSMTAGDSDGKIESILLLLNNQRVAQLTEAPYVWPSSVLTQLQDMLQGDYVLRAIATDNRNGTAVQEIAFTVLEQNDFPVVSFMSPASNLRLPVGSSLDVLVEASDADGEVKEVSLSINGNLIGVDTNPPFEWRAAGNPLLKDLMMGEHTLQLVASDDKGGQGKAVNIVSVSNSASPSAGDPKWGEHQYQQLCITCHGSFGESGDGGPSLVPAKDSYARNGQSYSLYKLIDELMPKSYVTGCVDQCARNVATYIKGPLGEKHADYSALVGDAATGKVEYQLQCAGCHGDRGIGGSEDVSLFPLKQGTDYLLTTYYTYSSVDLFAMVDLGMPLGPQGFPDGYAKTCSGQCAADVIEYLKELESSLTDEEKHTVQLAAGKTNYINYCEGCHGADGTRRSLIPLSNAQRSNTRLDESDSLFVYNRDRMPPSTPDTCEGQCAKDVTVYIREVLD</sequence>
<accession>A0AAN1WJ17</accession>